<protein>
    <submittedName>
        <fullName evidence="1">DUF6148 family protein</fullName>
    </submittedName>
</protein>
<name>A0ABV1CDI1_9FIRM</name>
<sequence length="72" mass="8339">MEERLNMWLDAEAALATSQSYKVGTRELRRADLPEVREQIEFWENKYNKATNELDGTSGGGRRTVRIVPRDL</sequence>
<dbReference type="Pfam" id="PF19645">
    <property type="entry name" value="DUF6148"/>
    <property type="match status" value="1"/>
</dbReference>
<gene>
    <name evidence="1" type="ORF">WMO19_00820</name>
</gene>
<dbReference type="InterPro" id="IPR046146">
    <property type="entry name" value="DUF6148"/>
</dbReference>
<accession>A0ABV1CDI1</accession>
<organism evidence="1 2">
    <name type="scientific">Peptoniphilus hominis</name>
    <name type="common">ex Hitch et al. 2025</name>
    <dbReference type="NCBI Taxonomy" id="3133174"/>
    <lineage>
        <taxon>Bacteria</taxon>
        <taxon>Bacillati</taxon>
        <taxon>Bacillota</taxon>
        <taxon>Tissierellia</taxon>
        <taxon>Tissierellales</taxon>
        <taxon>Peptoniphilaceae</taxon>
        <taxon>Peptoniphilus</taxon>
    </lineage>
</organism>
<dbReference type="EMBL" id="JBBMFO010000001">
    <property type="protein sequence ID" value="MEQ2400139.1"/>
    <property type="molecule type" value="Genomic_DNA"/>
</dbReference>
<evidence type="ECO:0000313" key="1">
    <source>
        <dbReference type="EMBL" id="MEQ2400139.1"/>
    </source>
</evidence>
<dbReference type="Proteomes" id="UP001447979">
    <property type="component" value="Unassembled WGS sequence"/>
</dbReference>
<comment type="caution">
    <text evidence="1">The sequence shown here is derived from an EMBL/GenBank/DDBJ whole genome shotgun (WGS) entry which is preliminary data.</text>
</comment>
<dbReference type="RefSeq" id="WP_349169922.1">
    <property type="nucleotide sequence ID" value="NZ_JBBMFO010000001.1"/>
</dbReference>
<reference evidence="1 2" key="1">
    <citation type="submission" date="2024-03" db="EMBL/GenBank/DDBJ databases">
        <title>Human intestinal bacterial collection.</title>
        <authorList>
            <person name="Pauvert C."/>
            <person name="Hitch T.C.A."/>
            <person name="Clavel T."/>
        </authorList>
    </citation>
    <scope>NUCLEOTIDE SEQUENCE [LARGE SCALE GENOMIC DNA]</scope>
    <source>
        <strain evidence="1 2">CLA-SR-H025</strain>
    </source>
</reference>
<proteinExistence type="predicted"/>
<evidence type="ECO:0000313" key="2">
    <source>
        <dbReference type="Proteomes" id="UP001447979"/>
    </source>
</evidence>
<keyword evidence="2" id="KW-1185">Reference proteome</keyword>